<dbReference type="AlphaFoldDB" id="A0A4R3HWQ8"/>
<protein>
    <submittedName>
        <fullName evidence="2">Uncharacterized protein</fullName>
    </submittedName>
</protein>
<dbReference type="EMBL" id="SLZQ01000003">
    <property type="protein sequence ID" value="TCS37726.1"/>
    <property type="molecule type" value="Genomic_DNA"/>
</dbReference>
<organism evidence="2 3">
    <name type="scientific">Paucimonas lemoignei</name>
    <name type="common">Pseudomonas lemoignei</name>
    <dbReference type="NCBI Taxonomy" id="29443"/>
    <lineage>
        <taxon>Bacteria</taxon>
        <taxon>Pseudomonadati</taxon>
        <taxon>Pseudomonadota</taxon>
        <taxon>Betaproteobacteria</taxon>
        <taxon>Burkholderiales</taxon>
        <taxon>Burkholderiaceae</taxon>
        <taxon>Paucimonas</taxon>
    </lineage>
</organism>
<accession>A0A4R3HWQ8</accession>
<keyword evidence="3" id="KW-1185">Reference proteome</keyword>
<dbReference type="RefSeq" id="WP_132257810.1">
    <property type="nucleotide sequence ID" value="NZ_SLZQ01000003.1"/>
</dbReference>
<evidence type="ECO:0000256" key="1">
    <source>
        <dbReference type="SAM" id="MobiDB-lite"/>
    </source>
</evidence>
<feature type="compositionally biased region" description="Basic and acidic residues" evidence="1">
    <location>
        <begin position="1"/>
        <end position="16"/>
    </location>
</feature>
<sequence length="234" mass="25230">MSFGLSDKRTADKEKYSMTTQQILPPLPGNLPSQPQTASLTAKADAWRKAFEQEQNGILKDTRSVKFGESMPAFTADAGGRQTNAEQLPGSASQISEGKRPAPASAKAGLVVADSSPTVASDAAGLSQPRSLSTHALVSLQLTQQVQAHRSAQLSPNMELASVIALLESHYRQKWPFKNVHVVHTGDGVSIWIRDSTFQNEEQVQSMAERIQQAVQEDGQQLISLVLNGKTIIG</sequence>
<dbReference type="Proteomes" id="UP000295382">
    <property type="component" value="Unassembled WGS sequence"/>
</dbReference>
<reference evidence="2 3" key="1">
    <citation type="submission" date="2019-03" db="EMBL/GenBank/DDBJ databases">
        <title>Genomic Encyclopedia of Type Strains, Phase IV (KMG-IV): sequencing the most valuable type-strain genomes for metagenomic binning, comparative biology and taxonomic classification.</title>
        <authorList>
            <person name="Goeker M."/>
        </authorList>
    </citation>
    <scope>NUCLEOTIDE SEQUENCE [LARGE SCALE GENOMIC DNA]</scope>
    <source>
        <strain evidence="2 3">DSM 7445</strain>
    </source>
</reference>
<comment type="caution">
    <text evidence="2">The sequence shown here is derived from an EMBL/GenBank/DDBJ whole genome shotgun (WGS) entry which is preliminary data.</text>
</comment>
<feature type="region of interest" description="Disordered" evidence="1">
    <location>
        <begin position="1"/>
        <end position="44"/>
    </location>
</feature>
<feature type="compositionally biased region" description="Polar residues" evidence="1">
    <location>
        <begin position="31"/>
        <end position="40"/>
    </location>
</feature>
<feature type="region of interest" description="Disordered" evidence="1">
    <location>
        <begin position="75"/>
        <end position="103"/>
    </location>
</feature>
<proteinExistence type="predicted"/>
<name>A0A4R3HWQ8_PAULE</name>
<evidence type="ECO:0000313" key="2">
    <source>
        <dbReference type="EMBL" id="TCS37726.1"/>
    </source>
</evidence>
<gene>
    <name evidence="2" type="ORF">EDC30_10318</name>
</gene>
<evidence type="ECO:0000313" key="3">
    <source>
        <dbReference type="Proteomes" id="UP000295382"/>
    </source>
</evidence>
<feature type="compositionally biased region" description="Polar residues" evidence="1">
    <location>
        <begin position="81"/>
        <end position="96"/>
    </location>
</feature>